<comment type="subunit">
    <text evidence="4">Interacts with both the nontemplate DNA and the RNA polymerase (RNAP).</text>
</comment>
<dbReference type="InterPro" id="IPR036735">
    <property type="entry name" value="NGN_dom_sf"/>
</dbReference>
<dbReference type="GO" id="GO:0001073">
    <property type="term" value="F:transcription antitermination factor activity, DNA binding"/>
    <property type="evidence" value="ECO:0007669"/>
    <property type="project" value="UniProtKB-UniRule"/>
</dbReference>
<dbReference type="RefSeq" id="WP_092385846.1">
    <property type="nucleotide sequence ID" value="NZ_LT629787.1"/>
</dbReference>
<evidence type="ECO:0000313" key="7">
    <source>
        <dbReference type="Proteomes" id="UP000243924"/>
    </source>
</evidence>
<proteinExistence type="inferred from homology"/>
<dbReference type="NCBIfam" id="TIGR01955">
    <property type="entry name" value="RfaH"/>
    <property type="match status" value="1"/>
</dbReference>
<dbReference type="CDD" id="cd09892">
    <property type="entry name" value="NGN_SP_RfaH"/>
    <property type="match status" value="1"/>
</dbReference>
<dbReference type="InterPro" id="IPR010215">
    <property type="entry name" value="Transcription_antiterm_RfaH"/>
</dbReference>
<dbReference type="GO" id="GO:0006354">
    <property type="term" value="P:DNA-templated transcription elongation"/>
    <property type="evidence" value="ECO:0007669"/>
    <property type="project" value="InterPro"/>
</dbReference>
<evidence type="ECO:0000259" key="5">
    <source>
        <dbReference type="SMART" id="SM00738"/>
    </source>
</evidence>
<dbReference type="EMBL" id="LT629787">
    <property type="protein sequence ID" value="SDU07873.1"/>
    <property type="molecule type" value="Genomic_DNA"/>
</dbReference>
<organism evidence="6 7">
    <name type="scientific">Halopseudomonas salegens</name>
    <dbReference type="NCBI Taxonomy" id="1434072"/>
    <lineage>
        <taxon>Bacteria</taxon>
        <taxon>Pseudomonadati</taxon>
        <taxon>Pseudomonadota</taxon>
        <taxon>Gammaproteobacteria</taxon>
        <taxon>Pseudomonadales</taxon>
        <taxon>Pseudomonadaceae</taxon>
        <taxon>Halopseudomonas</taxon>
    </lineage>
</organism>
<dbReference type="PANTHER" id="PTHR30265:SF7">
    <property type="entry name" value="TRANSCRIPTION ANTITERMINATION PROTEIN RFAH"/>
    <property type="match status" value="1"/>
</dbReference>
<evidence type="ECO:0000256" key="1">
    <source>
        <dbReference type="ARBA" id="ARBA00022814"/>
    </source>
</evidence>
<keyword evidence="4" id="KW-0238">DNA-binding</keyword>
<dbReference type="Proteomes" id="UP000243924">
    <property type="component" value="Chromosome I"/>
</dbReference>
<dbReference type="AlphaFoldDB" id="A0A1H2FKI9"/>
<dbReference type="GO" id="GO:0005829">
    <property type="term" value="C:cytosol"/>
    <property type="evidence" value="ECO:0007669"/>
    <property type="project" value="TreeGrafter"/>
</dbReference>
<dbReference type="GO" id="GO:0003677">
    <property type="term" value="F:DNA binding"/>
    <property type="evidence" value="ECO:0007669"/>
    <property type="project" value="UniProtKB-UniRule"/>
</dbReference>
<reference evidence="7" key="1">
    <citation type="submission" date="2016-10" db="EMBL/GenBank/DDBJ databases">
        <authorList>
            <person name="Varghese N."/>
            <person name="Submissions S."/>
        </authorList>
    </citation>
    <scope>NUCLEOTIDE SEQUENCE [LARGE SCALE GENOMIC DNA]</scope>
    <source>
        <strain evidence="7">CECT 8338</strain>
    </source>
</reference>
<dbReference type="Gene3D" id="3.30.70.940">
    <property type="entry name" value="NusG, N-terminal domain"/>
    <property type="match status" value="1"/>
</dbReference>
<evidence type="ECO:0000313" key="6">
    <source>
        <dbReference type="EMBL" id="SDU07873.1"/>
    </source>
</evidence>
<keyword evidence="1 4" id="KW-0889">Transcription antitermination</keyword>
<dbReference type="SMART" id="SM00738">
    <property type="entry name" value="NGN"/>
    <property type="match status" value="1"/>
</dbReference>
<dbReference type="PANTHER" id="PTHR30265">
    <property type="entry name" value="RHO-INTERACTING TRANSCRIPTION TERMINATION FACTOR NUSG"/>
    <property type="match status" value="1"/>
</dbReference>
<evidence type="ECO:0000256" key="4">
    <source>
        <dbReference type="HAMAP-Rule" id="MF_00951"/>
    </source>
</evidence>
<evidence type="ECO:0000256" key="2">
    <source>
        <dbReference type="ARBA" id="ARBA00023015"/>
    </source>
</evidence>
<comment type="function">
    <text evidence="4">Enhances distal genes transcription elongation in a specialized subset of operons that encode extracytoplasmic components.</text>
</comment>
<dbReference type="HAMAP" id="MF_00951">
    <property type="entry name" value="RfaH"/>
    <property type="match status" value="1"/>
</dbReference>
<keyword evidence="7" id="KW-1185">Reference proteome</keyword>
<dbReference type="OrthoDB" id="9790639at2"/>
<dbReference type="NCBIfam" id="NF006534">
    <property type="entry name" value="PRK09014.1"/>
    <property type="match status" value="1"/>
</dbReference>
<keyword evidence="3 4" id="KW-0804">Transcription</keyword>
<dbReference type="Pfam" id="PF02357">
    <property type="entry name" value="NusG"/>
    <property type="match status" value="1"/>
</dbReference>
<evidence type="ECO:0000256" key="3">
    <source>
        <dbReference type="ARBA" id="ARBA00023163"/>
    </source>
</evidence>
<gene>
    <name evidence="4" type="primary">rfaH</name>
    <name evidence="6" type="ORF">SAMN05216210_1629</name>
</gene>
<keyword evidence="2 4" id="KW-0805">Transcription regulation</keyword>
<dbReference type="SUPFAM" id="SSF82679">
    <property type="entry name" value="N-utilization substance G protein NusG, N-terminal domain"/>
    <property type="match status" value="1"/>
</dbReference>
<sequence>MQSSKADGWYLVQCKSRQDERAEWHLRNQQINCYRPVHCVERVRGGKRVLLSESLFPGYLFVRMAAGAEQWSSIRSTRGVARMVTFGGLPLKLEPALIHAIKQRADQQPAESAFRVGDLVRITEGPLRELDAVFLHPDGNERAVLLINLLHREQRLKMPLRAIRVQRQRA</sequence>
<dbReference type="InterPro" id="IPR006645">
    <property type="entry name" value="NGN-like_dom"/>
</dbReference>
<protein>
    <recommendedName>
        <fullName evidence="4">Transcription antitermination protein RfaH</fullName>
    </recommendedName>
</protein>
<dbReference type="InterPro" id="IPR043425">
    <property type="entry name" value="NusG-like"/>
</dbReference>
<name>A0A1H2FKI9_9GAMM</name>
<comment type="similarity">
    <text evidence="4">Belongs to the RfaH family.</text>
</comment>
<feature type="domain" description="NusG-like N-terminal" evidence="5">
    <location>
        <begin position="6"/>
        <end position="105"/>
    </location>
</feature>
<dbReference type="STRING" id="1434072.SAMN05216210_1629"/>
<accession>A0A1H2FKI9</accession>